<dbReference type="Pfam" id="PF02620">
    <property type="entry name" value="YceD"/>
    <property type="match status" value="1"/>
</dbReference>
<organism evidence="1 2">
    <name type="scientific">Albidovulum litorale</name>
    <dbReference type="NCBI Taxonomy" id="2984134"/>
    <lineage>
        <taxon>Bacteria</taxon>
        <taxon>Pseudomonadati</taxon>
        <taxon>Pseudomonadota</taxon>
        <taxon>Alphaproteobacteria</taxon>
        <taxon>Rhodobacterales</taxon>
        <taxon>Paracoccaceae</taxon>
        <taxon>Albidovulum</taxon>
    </lineage>
</organism>
<evidence type="ECO:0000313" key="1">
    <source>
        <dbReference type="EMBL" id="MCV2872972.1"/>
    </source>
</evidence>
<dbReference type="EMBL" id="JAOWKZ010000003">
    <property type="protein sequence ID" value="MCV2872972.1"/>
    <property type="molecule type" value="Genomic_DNA"/>
</dbReference>
<comment type="caution">
    <text evidence="1">The sequence shown here is derived from an EMBL/GenBank/DDBJ whole genome shotgun (WGS) entry which is preliminary data.</text>
</comment>
<name>A0ABT2ZPA3_9RHOB</name>
<accession>A0ABT2ZPA3</accession>
<gene>
    <name evidence="1" type="ORF">OEZ71_11765</name>
</gene>
<keyword evidence="2" id="KW-1185">Reference proteome</keyword>
<dbReference type="RefSeq" id="WP_263740852.1">
    <property type="nucleotide sequence ID" value="NZ_JAOWKZ010000003.1"/>
</dbReference>
<protein>
    <submittedName>
        <fullName evidence="1">DUF177 domain-containing protein</fullName>
    </submittedName>
</protein>
<proteinExistence type="predicted"/>
<dbReference type="Proteomes" id="UP001652564">
    <property type="component" value="Unassembled WGS sequence"/>
</dbReference>
<reference evidence="1 2" key="1">
    <citation type="submission" date="2022-10" db="EMBL/GenBank/DDBJ databases">
        <title>Defluviimonas sp. nov., isolated from ocean surface sediments.</title>
        <authorList>
            <person name="He W."/>
            <person name="Wang L."/>
            <person name="Zhang D.-F."/>
        </authorList>
    </citation>
    <scope>NUCLEOTIDE SEQUENCE [LARGE SCALE GENOMIC DNA]</scope>
    <source>
        <strain evidence="1 2">WL0050</strain>
    </source>
</reference>
<sequence length="183" mass="19563">MTADTIPYSHPLRVADLATRKPTRFDLKPDATTCNQIAASLGLLALDKLRFAGEIRPQGGRDWLLEATLGATVTQACVVTLAPVTNRIEEDVTRHYLADMPEPEGEEVEMPEDDSVEALTDVIDPGAVLIEALALSLPLYPRADGAELGTARFAEPGAEPLSDEALKPFAGLADLLKKGDDTA</sequence>
<evidence type="ECO:0000313" key="2">
    <source>
        <dbReference type="Proteomes" id="UP001652564"/>
    </source>
</evidence>
<dbReference type="InterPro" id="IPR003772">
    <property type="entry name" value="YceD"/>
</dbReference>